<dbReference type="GO" id="GO:0016020">
    <property type="term" value="C:membrane"/>
    <property type="evidence" value="ECO:0007669"/>
    <property type="project" value="UniProtKB-SubCell"/>
</dbReference>
<dbReference type="Proteomes" id="UP000886887">
    <property type="component" value="Unassembled WGS sequence"/>
</dbReference>
<comment type="subcellular location">
    <subcellularLocation>
        <location evidence="1">Membrane</location>
        <topology evidence="1">Multi-pass membrane protein</topology>
    </subcellularLocation>
</comment>
<reference evidence="8" key="2">
    <citation type="journal article" date="2021" name="PeerJ">
        <title>Extensive microbial diversity within the chicken gut microbiome revealed by metagenomics and culture.</title>
        <authorList>
            <person name="Gilroy R."/>
            <person name="Ravi A."/>
            <person name="Getino M."/>
            <person name="Pursley I."/>
            <person name="Horton D.L."/>
            <person name="Alikhan N.F."/>
            <person name="Baker D."/>
            <person name="Gharbi K."/>
            <person name="Hall N."/>
            <person name="Watson M."/>
            <person name="Adriaenssens E.M."/>
            <person name="Foster-Nyarko E."/>
            <person name="Jarju S."/>
            <person name="Secka A."/>
            <person name="Antonio M."/>
            <person name="Oren A."/>
            <person name="Chaudhuri R.R."/>
            <person name="La Ragione R."/>
            <person name="Hildebrand F."/>
            <person name="Pallen M.J."/>
        </authorList>
    </citation>
    <scope>NUCLEOTIDE SEQUENCE</scope>
    <source>
        <strain evidence="8">ChiSxjej2B14-6234</strain>
    </source>
</reference>
<evidence type="ECO:0000256" key="7">
    <source>
        <dbReference type="SAM" id="Phobius"/>
    </source>
</evidence>
<comment type="similarity">
    <text evidence="2">Belongs to the TMEM86 family.</text>
</comment>
<sequence>MNQPTPRRPRQQDAEHRRRRPQPWWTRVQTALVGRCRRMADWIRRTARLVQEGSPAEYVAQRLDAFTVEGEQARRVRRKRTLARVTAHVEAHIVKIKIVLSSLLLALSCVACAASPSVFTALACAAMGFSWLGDALLMQYPPVARRLRQYFLWGMAAFFCAQACYTRLFLRLGEALGTQSLLVVYGFIAVFVAAGVAAWVRTMAFNRAQMLVLRIGALLYAVIVSLMAASACALFVARPWPGLLMLVGGLMFYVSDLLIALSNFGSLHLRHRDIAIWALYAPAQALLLTGVWALSVGL</sequence>
<keyword evidence="3 7" id="KW-0812">Transmembrane</keyword>
<proteinExistence type="inferred from homology"/>
<evidence type="ECO:0000313" key="9">
    <source>
        <dbReference type="Proteomes" id="UP000886887"/>
    </source>
</evidence>
<feature type="region of interest" description="Disordered" evidence="6">
    <location>
        <begin position="1"/>
        <end position="22"/>
    </location>
</feature>
<evidence type="ECO:0000256" key="1">
    <source>
        <dbReference type="ARBA" id="ARBA00004141"/>
    </source>
</evidence>
<keyword evidence="4 7" id="KW-1133">Transmembrane helix</keyword>
<dbReference type="InterPro" id="IPR012506">
    <property type="entry name" value="TMEM86B-like"/>
</dbReference>
<name>A0A9D1CR04_9FIRM</name>
<protein>
    <submittedName>
        <fullName evidence="8">Lysoplasmalogenase</fullName>
    </submittedName>
</protein>
<feature type="transmembrane region" description="Helical" evidence="7">
    <location>
        <begin position="212"/>
        <end position="237"/>
    </location>
</feature>
<comment type="caution">
    <text evidence="8">The sequence shown here is derived from an EMBL/GenBank/DDBJ whole genome shotgun (WGS) entry which is preliminary data.</text>
</comment>
<evidence type="ECO:0000256" key="6">
    <source>
        <dbReference type="SAM" id="MobiDB-lite"/>
    </source>
</evidence>
<dbReference type="EMBL" id="DVFJ01000028">
    <property type="protein sequence ID" value="HIQ72052.1"/>
    <property type="molecule type" value="Genomic_DNA"/>
</dbReference>
<evidence type="ECO:0000256" key="4">
    <source>
        <dbReference type="ARBA" id="ARBA00022989"/>
    </source>
</evidence>
<accession>A0A9D1CR04</accession>
<feature type="transmembrane region" description="Helical" evidence="7">
    <location>
        <begin position="150"/>
        <end position="170"/>
    </location>
</feature>
<feature type="transmembrane region" description="Helical" evidence="7">
    <location>
        <begin position="94"/>
        <end position="113"/>
    </location>
</feature>
<dbReference type="AlphaFoldDB" id="A0A9D1CR04"/>
<dbReference type="Pfam" id="PF07947">
    <property type="entry name" value="YhhN"/>
    <property type="match status" value="1"/>
</dbReference>
<evidence type="ECO:0000256" key="5">
    <source>
        <dbReference type="ARBA" id="ARBA00023136"/>
    </source>
</evidence>
<organism evidence="8 9">
    <name type="scientific">Candidatus Onthenecus intestinigallinarum</name>
    <dbReference type="NCBI Taxonomy" id="2840875"/>
    <lineage>
        <taxon>Bacteria</taxon>
        <taxon>Bacillati</taxon>
        <taxon>Bacillota</taxon>
        <taxon>Clostridia</taxon>
        <taxon>Eubacteriales</taxon>
        <taxon>Candidatus Onthenecus</taxon>
    </lineage>
</organism>
<evidence type="ECO:0000313" key="8">
    <source>
        <dbReference type="EMBL" id="HIQ72052.1"/>
    </source>
</evidence>
<evidence type="ECO:0000256" key="3">
    <source>
        <dbReference type="ARBA" id="ARBA00022692"/>
    </source>
</evidence>
<feature type="transmembrane region" description="Helical" evidence="7">
    <location>
        <begin position="274"/>
        <end position="295"/>
    </location>
</feature>
<reference evidence="8" key="1">
    <citation type="submission" date="2020-10" db="EMBL/GenBank/DDBJ databases">
        <authorList>
            <person name="Gilroy R."/>
        </authorList>
    </citation>
    <scope>NUCLEOTIDE SEQUENCE</scope>
    <source>
        <strain evidence="8">ChiSxjej2B14-6234</strain>
    </source>
</reference>
<gene>
    <name evidence="8" type="ORF">IAB73_07590</name>
</gene>
<feature type="transmembrane region" description="Helical" evidence="7">
    <location>
        <begin position="182"/>
        <end position="200"/>
    </location>
</feature>
<dbReference type="PANTHER" id="PTHR31885:SF6">
    <property type="entry name" value="GH04784P"/>
    <property type="match status" value="1"/>
</dbReference>
<feature type="transmembrane region" description="Helical" evidence="7">
    <location>
        <begin position="243"/>
        <end position="262"/>
    </location>
</feature>
<dbReference type="PANTHER" id="PTHR31885">
    <property type="entry name" value="GH04784P"/>
    <property type="match status" value="1"/>
</dbReference>
<dbReference type="GO" id="GO:0016787">
    <property type="term" value="F:hydrolase activity"/>
    <property type="evidence" value="ECO:0007669"/>
    <property type="project" value="TreeGrafter"/>
</dbReference>
<evidence type="ECO:0000256" key="2">
    <source>
        <dbReference type="ARBA" id="ARBA00007375"/>
    </source>
</evidence>
<keyword evidence="5 7" id="KW-0472">Membrane</keyword>